<evidence type="ECO:0000256" key="4">
    <source>
        <dbReference type="SAM" id="Phobius"/>
    </source>
</evidence>
<keyword evidence="3 4" id="KW-0472">Membrane</keyword>
<dbReference type="Proteomes" id="UP000373449">
    <property type="component" value="Unassembled WGS sequence"/>
</dbReference>
<evidence type="ECO:0000259" key="5">
    <source>
        <dbReference type="PROSITE" id="PS50850"/>
    </source>
</evidence>
<dbReference type="SUPFAM" id="SSF103473">
    <property type="entry name" value="MFS general substrate transporter"/>
    <property type="match status" value="1"/>
</dbReference>
<feature type="transmembrane region" description="Helical" evidence="4">
    <location>
        <begin position="6"/>
        <end position="26"/>
    </location>
</feature>
<evidence type="ECO:0000256" key="1">
    <source>
        <dbReference type="ARBA" id="ARBA00022692"/>
    </source>
</evidence>
<dbReference type="Gene3D" id="1.20.1250.20">
    <property type="entry name" value="MFS general substrate transporter like domains"/>
    <property type="match status" value="1"/>
</dbReference>
<accession>A0A484ZIR2</accession>
<protein>
    <submittedName>
        <fullName evidence="6">D-galactonate transporter</fullName>
    </submittedName>
</protein>
<dbReference type="PROSITE" id="PS50850">
    <property type="entry name" value="MFS"/>
    <property type="match status" value="1"/>
</dbReference>
<gene>
    <name evidence="6" type="ORF">NCTC12282_02238</name>
</gene>
<dbReference type="InterPro" id="IPR036259">
    <property type="entry name" value="MFS_trans_sf"/>
</dbReference>
<evidence type="ECO:0000256" key="3">
    <source>
        <dbReference type="ARBA" id="ARBA00023136"/>
    </source>
</evidence>
<organism evidence="6 7">
    <name type="scientific">Budvicia aquatica</name>
    <dbReference type="NCBI Taxonomy" id="82979"/>
    <lineage>
        <taxon>Bacteria</taxon>
        <taxon>Pseudomonadati</taxon>
        <taxon>Pseudomonadota</taxon>
        <taxon>Gammaproteobacteria</taxon>
        <taxon>Enterobacterales</taxon>
        <taxon>Budviciaceae</taxon>
        <taxon>Budvicia</taxon>
    </lineage>
</organism>
<dbReference type="InterPro" id="IPR020846">
    <property type="entry name" value="MFS_dom"/>
</dbReference>
<evidence type="ECO:0000313" key="7">
    <source>
        <dbReference type="Proteomes" id="UP000373449"/>
    </source>
</evidence>
<keyword evidence="2 4" id="KW-1133">Transmembrane helix</keyword>
<keyword evidence="1 4" id="KW-0812">Transmembrane</keyword>
<feature type="domain" description="Major facilitator superfamily (MFS) profile" evidence="5">
    <location>
        <begin position="1"/>
        <end position="48"/>
    </location>
</feature>
<dbReference type="GO" id="GO:0022857">
    <property type="term" value="F:transmembrane transporter activity"/>
    <property type="evidence" value="ECO:0007669"/>
    <property type="project" value="InterPro"/>
</dbReference>
<evidence type="ECO:0000313" key="6">
    <source>
        <dbReference type="EMBL" id="VFS47303.1"/>
    </source>
</evidence>
<sequence>MEYGWRWIFLTFAIPGIFMAIIWHLFVKSKPEDSKYVSPERISLHPRI</sequence>
<name>A0A484ZIR2_9GAMM</name>
<proteinExistence type="predicted"/>
<dbReference type="AlphaFoldDB" id="A0A484ZIR2"/>
<evidence type="ECO:0000256" key="2">
    <source>
        <dbReference type="ARBA" id="ARBA00022989"/>
    </source>
</evidence>
<reference evidence="6 7" key="1">
    <citation type="submission" date="2019-03" db="EMBL/GenBank/DDBJ databases">
        <authorList>
            <consortium name="Pathogen Informatics"/>
        </authorList>
    </citation>
    <scope>NUCLEOTIDE SEQUENCE [LARGE SCALE GENOMIC DNA]</scope>
    <source>
        <strain evidence="6 7">NCTC12282</strain>
    </source>
</reference>
<dbReference type="EMBL" id="CAADJA010000002">
    <property type="protein sequence ID" value="VFS47303.1"/>
    <property type="molecule type" value="Genomic_DNA"/>
</dbReference>